<dbReference type="InterPro" id="IPR023198">
    <property type="entry name" value="PGP-like_dom2"/>
</dbReference>
<dbReference type="SUPFAM" id="SSF56784">
    <property type="entry name" value="HAD-like"/>
    <property type="match status" value="1"/>
</dbReference>
<evidence type="ECO:0000313" key="2">
    <source>
        <dbReference type="Proteomes" id="UP001157914"/>
    </source>
</evidence>
<dbReference type="SFLD" id="SFLDS00003">
    <property type="entry name" value="Haloacid_Dehalogenase"/>
    <property type="match status" value="1"/>
</dbReference>
<dbReference type="InterPro" id="IPR006439">
    <property type="entry name" value="HAD-SF_hydro_IA"/>
</dbReference>
<keyword evidence="2" id="KW-1185">Reference proteome</keyword>
<dbReference type="Proteomes" id="UP001157914">
    <property type="component" value="Unassembled WGS sequence"/>
</dbReference>
<reference evidence="1 2" key="1">
    <citation type="submission" date="2017-05" db="EMBL/GenBank/DDBJ databases">
        <authorList>
            <person name="Varghese N."/>
            <person name="Submissions S."/>
        </authorList>
    </citation>
    <scope>NUCLEOTIDE SEQUENCE [LARGE SCALE GENOMIC DNA]</scope>
    <source>
        <strain evidence="1 2">DSM 15949</strain>
    </source>
</reference>
<evidence type="ECO:0000313" key="1">
    <source>
        <dbReference type="EMBL" id="SMP24835.1"/>
    </source>
</evidence>
<dbReference type="PANTHER" id="PTHR43611:SF3">
    <property type="entry name" value="FLAVIN MONONUCLEOTIDE HYDROLASE 1, CHLOROPLATIC"/>
    <property type="match status" value="1"/>
</dbReference>
<dbReference type="PANTHER" id="PTHR43611">
    <property type="entry name" value="ALPHA-D-GLUCOSE 1-PHOSPHATE PHOSPHATASE"/>
    <property type="match status" value="1"/>
</dbReference>
<dbReference type="InterPro" id="IPR036412">
    <property type="entry name" value="HAD-like_sf"/>
</dbReference>
<dbReference type="RefSeq" id="WP_155193951.1">
    <property type="nucleotide sequence ID" value="NZ_BAAAEA010000002.1"/>
</dbReference>
<name>A0ABY1P2G8_9HYPH</name>
<sequence>MCRKQSPIPDIRFVIFDMDKVLYDYEHPVRLALLEELTGRPAADIDRDVWGGPHENAAEAGEPETAEAYLAQFARLLKHPIDFDTFADVRRRMMRPRQDVLATVRRLKPRADLALLTNNGMLLKAALPVCAPEVIEIFGEKAHVSAEFKARKPDRDVYLKICGRYGYSPDAALFVDDRLENTDGAAAAGLHVHHYQNHDGLLRCLKEHGFNV</sequence>
<dbReference type="InterPro" id="IPR023214">
    <property type="entry name" value="HAD_sf"/>
</dbReference>
<dbReference type="SFLD" id="SFLDG01129">
    <property type="entry name" value="C1.5:_HAD__Beta-PGM__Phosphata"/>
    <property type="match status" value="1"/>
</dbReference>
<comment type="caution">
    <text evidence="1">The sequence shown here is derived from an EMBL/GenBank/DDBJ whole genome shotgun (WGS) entry which is preliminary data.</text>
</comment>
<organism evidence="1 2">
    <name type="scientific">Roseibium denhamense</name>
    <dbReference type="NCBI Taxonomy" id="76305"/>
    <lineage>
        <taxon>Bacteria</taxon>
        <taxon>Pseudomonadati</taxon>
        <taxon>Pseudomonadota</taxon>
        <taxon>Alphaproteobacteria</taxon>
        <taxon>Hyphomicrobiales</taxon>
        <taxon>Stappiaceae</taxon>
        <taxon>Roseibium</taxon>
    </lineage>
</organism>
<gene>
    <name evidence="1" type="ORF">SAMN06265374_2484</name>
</gene>
<accession>A0ABY1P2G8</accession>
<dbReference type="Gene3D" id="3.40.50.1000">
    <property type="entry name" value="HAD superfamily/HAD-like"/>
    <property type="match status" value="1"/>
</dbReference>
<dbReference type="NCBIfam" id="TIGR01509">
    <property type="entry name" value="HAD-SF-IA-v3"/>
    <property type="match status" value="1"/>
</dbReference>
<keyword evidence="1" id="KW-0378">Hydrolase</keyword>
<proteinExistence type="predicted"/>
<dbReference type="Pfam" id="PF00702">
    <property type="entry name" value="Hydrolase"/>
    <property type="match status" value="1"/>
</dbReference>
<dbReference type="Gene3D" id="1.10.150.240">
    <property type="entry name" value="Putative phosphatase, domain 2"/>
    <property type="match status" value="1"/>
</dbReference>
<dbReference type="GO" id="GO:0016787">
    <property type="term" value="F:hydrolase activity"/>
    <property type="evidence" value="ECO:0007669"/>
    <property type="project" value="UniProtKB-KW"/>
</dbReference>
<dbReference type="EMBL" id="FXTT01000003">
    <property type="protein sequence ID" value="SMP24835.1"/>
    <property type="molecule type" value="Genomic_DNA"/>
</dbReference>
<dbReference type="CDD" id="cd02603">
    <property type="entry name" value="HAD_sEH-N_like"/>
    <property type="match status" value="1"/>
</dbReference>
<protein>
    <submittedName>
        <fullName evidence="1">Hydrolase of the HAD superfamily</fullName>
    </submittedName>
</protein>